<keyword evidence="2" id="KW-1185">Reference proteome</keyword>
<comment type="caution">
    <text evidence="1">The sequence shown here is derived from an EMBL/GenBank/DDBJ whole genome shotgun (WGS) entry which is preliminary data.</text>
</comment>
<dbReference type="Proteomes" id="UP001153331">
    <property type="component" value="Unassembled WGS sequence"/>
</dbReference>
<protein>
    <submittedName>
        <fullName evidence="1">Uncharacterized protein</fullName>
    </submittedName>
</protein>
<proteinExistence type="predicted"/>
<sequence>MGFGGECANAMAAQDVDGGASDEVVLGNERDICGTNALIRDPTIERVVRVILLGDADLQLEQLVTGNCAAGCGERLNTGHSPERRPRPCRWSQVASRHLVRHGAVIHMVLAMDVLELSAPPRPLWTGRPTCAHRVAQHQPCALVSIRHMRALNIMARYMSSPDNAVEYELRPLFTCSPLPQRMVTVKTCYESPTLHPVTGSPPTPWKATVFESEDHCKTQGCRTQPAPAPHATLVSPSSTLTMSPSISEVAASTSSTSDESDSQIVEVTNGVKHVVINGDSKSTGQQELEGETEDGEQFDPGMKLGFKNLYSGKEDKKGRFQWQDTIPKDIGDPVENKETAKWALLVRNVKVYNDPRKVMSVHSIVVQSPLLKKLLAGVLKNYPGVTVGLNRLEFSGKFEPLIHRWAELQAAISKLGNTTEEQRTTKQHAELLQGILVKEFKSLIDTSQDMMCKRVINFDLLWTLYQPGATMFSRQDGQETALTLNTTRYGIDAKGLPCFWITGRYIDWDGTKFGTQKLNVCIAVFTGTRNIGSLKAYPIEYHHDAETVRSRLIARGAKAEELAGSNYRAYHGVAWKMGSFGTKDKYNVKGRIVIDTYGWNRFNPGSAVYVSPLSQKEAVARESDSEMDYGQNDEDVDVDEEYQEEDEDYDEDDGGMPIDGRFADEDDEATQPAPLTTEQKLICTPLIRGYSLKNKMWLNFFVNCVESIEWQKDAFDRLVLPKNQKELILGFTESQRKNRDTFDDVIEGKGRGMIILLCGPPGVGKTLTSEAVAEEMKVPLYLMSAGDLGFDPRHVETKLQDILEMCSRWNAVLLLDEADVFLEQRSLHELERNKLVSIFLRVLEYYEGTMFLTTNRVETFDPAFQSRIHISLDYQELSIDSRKTVWDNFLNTSTQAHTVTKEQLNELARMNMNGRQIKNILKIARLLASKKEEKLSYDHILTTLDVTQHLHNENQASKRTQGSLYG</sequence>
<accession>A0ACC2HT13</accession>
<dbReference type="EMBL" id="JAPHNI010001256">
    <property type="protein sequence ID" value="KAJ8106150.1"/>
    <property type="molecule type" value="Genomic_DNA"/>
</dbReference>
<name>A0ACC2HT13_9PLEO</name>
<organism evidence="1 2">
    <name type="scientific">Boeremia exigua</name>
    <dbReference type="NCBI Taxonomy" id="749465"/>
    <lineage>
        <taxon>Eukaryota</taxon>
        <taxon>Fungi</taxon>
        <taxon>Dikarya</taxon>
        <taxon>Ascomycota</taxon>
        <taxon>Pezizomycotina</taxon>
        <taxon>Dothideomycetes</taxon>
        <taxon>Pleosporomycetidae</taxon>
        <taxon>Pleosporales</taxon>
        <taxon>Pleosporineae</taxon>
        <taxon>Didymellaceae</taxon>
        <taxon>Boeremia</taxon>
    </lineage>
</organism>
<evidence type="ECO:0000313" key="2">
    <source>
        <dbReference type="Proteomes" id="UP001153331"/>
    </source>
</evidence>
<gene>
    <name evidence="1" type="ORF">OPT61_g9732</name>
</gene>
<evidence type="ECO:0000313" key="1">
    <source>
        <dbReference type="EMBL" id="KAJ8106150.1"/>
    </source>
</evidence>
<reference evidence="1" key="1">
    <citation type="submission" date="2022-11" db="EMBL/GenBank/DDBJ databases">
        <title>Genome Sequence of Boeremia exigua.</title>
        <authorList>
            <person name="Buettner E."/>
        </authorList>
    </citation>
    <scope>NUCLEOTIDE SEQUENCE</scope>
    <source>
        <strain evidence="1">CU02</strain>
    </source>
</reference>